<keyword evidence="2" id="KW-1185">Reference proteome</keyword>
<dbReference type="AlphaFoldDB" id="A0A9X1ZZT0"/>
<organism evidence="1 2">
    <name type="scientific">Zunongwangia pacifica</name>
    <dbReference type="NCBI Taxonomy" id="2911062"/>
    <lineage>
        <taxon>Bacteria</taxon>
        <taxon>Pseudomonadati</taxon>
        <taxon>Bacteroidota</taxon>
        <taxon>Flavobacteriia</taxon>
        <taxon>Flavobacteriales</taxon>
        <taxon>Flavobacteriaceae</taxon>
        <taxon>Zunongwangia</taxon>
    </lineage>
</organism>
<keyword evidence="1" id="KW-0378">Hydrolase</keyword>
<dbReference type="Pfam" id="PF13715">
    <property type="entry name" value="CarbopepD_reg_2"/>
    <property type="match status" value="1"/>
</dbReference>
<keyword evidence="1" id="KW-0645">Protease</keyword>
<keyword evidence="1" id="KW-0121">Carboxypeptidase</keyword>
<sequence>MRILLALFFFVSISAFGQKIRAVGQVVEAETLQPLPYVNIVLEKEKRGISTDKEGRYSFVVKEISDNAKLKFSYVGYQSQYVQLKDLKGKVVKLKPAIDHLAEVHLYKIKRKKRERINDFKWREIIGLGNFSGGQYPSIVARHYDKPEKFNKGCFIKDIEVRYFEVEETFYGNAKYRLRIMAVDGEEKPSYDLLSDDLIIEKSPNQIRTKIDMMPYKIPVPDDGFFVAVEHLFIPENAYFEEKDYRVNDTIIYHNVKMRKYGPIFKGVLEENSEDFNSYYKDTNGWRKMNHLDNSNKVFSGKLPVPAFKITLTD</sequence>
<gene>
    <name evidence="1" type="ORF">L1967_04650</name>
</gene>
<name>A0A9X1ZZT0_9FLAO</name>
<dbReference type="Gene3D" id="2.60.40.1120">
    <property type="entry name" value="Carboxypeptidase-like, regulatory domain"/>
    <property type="match status" value="1"/>
</dbReference>
<dbReference type="Proteomes" id="UP001139521">
    <property type="component" value="Unassembled WGS sequence"/>
</dbReference>
<evidence type="ECO:0000313" key="1">
    <source>
        <dbReference type="EMBL" id="MCL6217579.1"/>
    </source>
</evidence>
<comment type="caution">
    <text evidence="1">The sequence shown here is derived from an EMBL/GenBank/DDBJ whole genome shotgun (WGS) entry which is preliminary data.</text>
</comment>
<dbReference type="EMBL" id="JAKHSK010000005">
    <property type="protein sequence ID" value="MCL6217579.1"/>
    <property type="molecule type" value="Genomic_DNA"/>
</dbReference>
<dbReference type="InterPro" id="IPR008969">
    <property type="entry name" value="CarboxyPept-like_regulatory"/>
</dbReference>
<evidence type="ECO:0000313" key="2">
    <source>
        <dbReference type="Proteomes" id="UP001139521"/>
    </source>
</evidence>
<protein>
    <submittedName>
        <fullName evidence="1">Carboxypeptidase-like regulatory domain-containing protein</fullName>
    </submittedName>
</protein>
<reference evidence="1" key="1">
    <citation type="submission" date="2022-01" db="EMBL/GenBank/DDBJ databases">
        <title>Genome sequencing of Zunongwangia sp. M21534 genome.</title>
        <authorList>
            <person name="Chen Y."/>
            <person name="Dong C."/>
            <person name="Shao Z."/>
        </authorList>
    </citation>
    <scope>NUCLEOTIDE SEQUENCE</scope>
    <source>
        <strain evidence="1">MCCC M21534</strain>
    </source>
</reference>
<dbReference type="SUPFAM" id="SSF49464">
    <property type="entry name" value="Carboxypeptidase regulatory domain-like"/>
    <property type="match status" value="1"/>
</dbReference>
<proteinExistence type="predicted"/>
<dbReference type="GO" id="GO:0004180">
    <property type="term" value="F:carboxypeptidase activity"/>
    <property type="evidence" value="ECO:0007669"/>
    <property type="project" value="UniProtKB-KW"/>
</dbReference>
<dbReference type="RefSeq" id="WP_249600561.1">
    <property type="nucleotide sequence ID" value="NZ_JAKHSK010000005.1"/>
</dbReference>
<accession>A0A9X1ZZT0</accession>